<evidence type="ECO:0000259" key="3">
    <source>
        <dbReference type="Pfam" id="PF25954"/>
    </source>
</evidence>
<dbReference type="InterPro" id="IPR058627">
    <property type="entry name" value="MdtA-like_C"/>
</dbReference>
<evidence type="ECO:0000313" key="6">
    <source>
        <dbReference type="Proteomes" id="UP001227126"/>
    </source>
</evidence>
<comment type="caution">
    <text evidence="5">The sequence shown here is derived from an EMBL/GenBank/DDBJ whole genome shotgun (WGS) entry which is preliminary data.</text>
</comment>
<dbReference type="Proteomes" id="UP001227126">
    <property type="component" value="Unassembled WGS sequence"/>
</dbReference>
<keyword evidence="2" id="KW-0175">Coiled coil</keyword>
<dbReference type="RefSeq" id="WP_284484841.1">
    <property type="nucleotide sequence ID" value="NZ_JASNJE010000006.1"/>
</dbReference>
<evidence type="ECO:0000313" key="5">
    <source>
        <dbReference type="EMBL" id="MDK3072900.1"/>
    </source>
</evidence>
<dbReference type="InterPro" id="IPR006143">
    <property type="entry name" value="RND_pump_MFP"/>
</dbReference>
<dbReference type="Gene3D" id="2.40.420.20">
    <property type="match status" value="1"/>
</dbReference>
<evidence type="ECO:0000256" key="1">
    <source>
        <dbReference type="ARBA" id="ARBA00009477"/>
    </source>
</evidence>
<proteinExistence type="inferred from homology"/>
<protein>
    <submittedName>
        <fullName evidence="5">Efflux RND transporter periplasmic adaptor subunit</fullName>
    </submittedName>
</protein>
<gene>
    <name evidence="5" type="ORF">QO034_07240</name>
</gene>
<reference evidence="5 6" key="1">
    <citation type="submission" date="2023-05" db="EMBL/GenBank/DDBJ databases">
        <title>Sedimentitalea sp. nov. JM2-8.</title>
        <authorList>
            <person name="Huang J."/>
        </authorList>
    </citation>
    <scope>NUCLEOTIDE SEQUENCE [LARGE SCALE GENOMIC DNA]</scope>
    <source>
        <strain evidence="5 6">JM2-8</strain>
    </source>
</reference>
<dbReference type="Gene3D" id="2.40.50.100">
    <property type="match status" value="1"/>
</dbReference>
<feature type="domain" description="Multidrug resistance protein MdtA-like C-terminal permuted SH3" evidence="4">
    <location>
        <begin position="288"/>
        <end position="347"/>
    </location>
</feature>
<feature type="coiled-coil region" evidence="2">
    <location>
        <begin position="102"/>
        <end position="160"/>
    </location>
</feature>
<dbReference type="Pfam" id="PF25954">
    <property type="entry name" value="Beta-barrel_RND_2"/>
    <property type="match status" value="1"/>
</dbReference>
<dbReference type="InterPro" id="IPR058792">
    <property type="entry name" value="Beta-barrel_RND_2"/>
</dbReference>
<evidence type="ECO:0000256" key="2">
    <source>
        <dbReference type="SAM" id="Coils"/>
    </source>
</evidence>
<dbReference type="Gene3D" id="1.10.287.470">
    <property type="entry name" value="Helix hairpin bin"/>
    <property type="match status" value="1"/>
</dbReference>
<evidence type="ECO:0000259" key="4">
    <source>
        <dbReference type="Pfam" id="PF25967"/>
    </source>
</evidence>
<sequence>MSWFWANRLGWTPVVLASLVAACEPEEEEKVVEPRPVRAVEVTQSDGGTYVTIAGTIEAVEQVNLGFLHGGRMIERLVRVGDSVEPGQVVARLDSSNEENALRAAEANLAAVSGQLSEARINFDRQQTLYQRQIAARVAFERAEQVYSTASAAADAAEAQVAVARRRLDETVLYADAPGVVIGVGAEPGEVVSAGRAIVQVARDNGRDAVLSVPANILETSPPDPEVTVALSLNPSVSTKGRVREIAPQADPVTGTFQVRIGLIEAPAELRLGSAVTARAFFGSEGGIVLPATALTRSEGSPAVWVVDPDSGTVTLRPIEVGTFAPSAVQVASGLEVGEIVVTAGVQALRPGQEVRLLGADS</sequence>
<dbReference type="SUPFAM" id="SSF111369">
    <property type="entry name" value="HlyD-like secretion proteins"/>
    <property type="match status" value="1"/>
</dbReference>
<name>A0ABT7FCW5_9RHOB</name>
<comment type="similarity">
    <text evidence="1">Belongs to the membrane fusion protein (MFP) (TC 8.A.1) family.</text>
</comment>
<dbReference type="NCBIfam" id="TIGR01730">
    <property type="entry name" value="RND_mfp"/>
    <property type="match status" value="1"/>
</dbReference>
<keyword evidence="6" id="KW-1185">Reference proteome</keyword>
<feature type="domain" description="CusB-like beta-barrel" evidence="3">
    <location>
        <begin position="212"/>
        <end position="279"/>
    </location>
</feature>
<dbReference type="Pfam" id="PF25967">
    <property type="entry name" value="RND-MFP_C"/>
    <property type="match status" value="1"/>
</dbReference>
<dbReference type="EMBL" id="JASNJE010000006">
    <property type="protein sequence ID" value="MDK3072900.1"/>
    <property type="molecule type" value="Genomic_DNA"/>
</dbReference>
<dbReference type="PANTHER" id="PTHR30469:SF38">
    <property type="entry name" value="HLYD FAMILY SECRETION PROTEIN"/>
    <property type="match status" value="1"/>
</dbReference>
<dbReference type="Gene3D" id="2.40.30.170">
    <property type="match status" value="1"/>
</dbReference>
<organism evidence="5 6">
    <name type="scientific">Sedimentitalea xiamensis</name>
    <dbReference type="NCBI Taxonomy" id="3050037"/>
    <lineage>
        <taxon>Bacteria</taxon>
        <taxon>Pseudomonadati</taxon>
        <taxon>Pseudomonadota</taxon>
        <taxon>Alphaproteobacteria</taxon>
        <taxon>Rhodobacterales</taxon>
        <taxon>Paracoccaceae</taxon>
        <taxon>Sedimentitalea</taxon>
    </lineage>
</organism>
<dbReference type="PANTHER" id="PTHR30469">
    <property type="entry name" value="MULTIDRUG RESISTANCE PROTEIN MDTA"/>
    <property type="match status" value="1"/>
</dbReference>
<accession>A0ABT7FCW5</accession>